<name>E6QH65_9ZZZZ</name>
<protein>
    <submittedName>
        <fullName evidence="2">Uncharacterized protein</fullName>
    </submittedName>
</protein>
<feature type="region of interest" description="Disordered" evidence="1">
    <location>
        <begin position="22"/>
        <end position="55"/>
    </location>
</feature>
<evidence type="ECO:0000256" key="1">
    <source>
        <dbReference type="SAM" id="MobiDB-lite"/>
    </source>
</evidence>
<evidence type="ECO:0000313" key="2">
    <source>
        <dbReference type="EMBL" id="CBI06579.1"/>
    </source>
</evidence>
<organism evidence="2">
    <name type="scientific">mine drainage metagenome</name>
    <dbReference type="NCBI Taxonomy" id="410659"/>
    <lineage>
        <taxon>unclassified sequences</taxon>
        <taxon>metagenomes</taxon>
        <taxon>ecological metagenomes</taxon>
    </lineage>
</organism>
<reference evidence="2" key="1">
    <citation type="submission" date="2009-10" db="EMBL/GenBank/DDBJ databases">
        <title>Diversity of trophic interactions inside an arsenic-rich microbial ecosystem.</title>
        <authorList>
            <person name="Bertin P.N."/>
            <person name="Heinrich-Salmeron A."/>
            <person name="Pelletier E."/>
            <person name="Goulhen-Chollet F."/>
            <person name="Arsene-Ploetze F."/>
            <person name="Gallien S."/>
            <person name="Calteau A."/>
            <person name="Vallenet D."/>
            <person name="Casiot C."/>
            <person name="Chane-Woon-Ming B."/>
            <person name="Giloteaux L."/>
            <person name="Barakat M."/>
            <person name="Bonnefoy V."/>
            <person name="Bruneel O."/>
            <person name="Chandler M."/>
            <person name="Cleiss J."/>
            <person name="Duran R."/>
            <person name="Elbaz-Poulichet F."/>
            <person name="Fonknechten N."/>
            <person name="Lauga B."/>
            <person name="Mornico D."/>
            <person name="Ortet P."/>
            <person name="Schaeffer C."/>
            <person name="Siguier P."/>
            <person name="Alexander Thil Smith A."/>
            <person name="Van Dorsselaer A."/>
            <person name="Weissenbach J."/>
            <person name="Medigue C."/>
            <person name="Le Paslier D."/>
        </authorList>
    </citation>
    <scope>NUCLEOTIDE SEQUENCE</scope>
</reference>
<gene>
    <name evidence="2" type="ORF">CARN5_3212</name>
</gene>
<proteinExistence type="predicted"/>
<dbReference type="AlphaFoldDB" id="E6QH65"/>
<accession>E6QH65</accession>
<dbReference type="EMBL" id="CABP01000189">
    <property type="protein sequence ID" value="CBI06579.1"/>
    <property type="molecule type" value="Genomic_DNA"/>
</dbReference>
<comment type="caution">
    <text evidence="2">The sequence shown here is derived from an EMBL/GenBank/DDBJ whole genome shotgun (WGS) entry which is preliminary data.</text>
</comment>
<sequence>MRLAEQSALDLPNVQRMKSAFATSKPVPVPREVNPPAFSGTLQGRQESLLDIERK</sequence>